<dbReference type="RefSeq" id="WP_104687920.1">
    <property type="nucleotide sequence ID" value="NZ_JBKTHY010000003.1"/>
</dbReference>
<dbReference type="PANTHER" id="PTHR12526">
    <property type="entry name" value="GLYCOSYLTRANSFERASE"/>
    <property type="match status" value="1"/>
</dbReference>
<dbReference type="OrthoDB" id="9787617at2"/>
<evidence type="ECO:0000259" key="1">
    <source>
        <dbReference type="Pfam" id="PF00534"/>
    </source>
</evidence>
<comment type="caution">
    <text evidence="2">The sequence shown here is derived from an EMBL/GenBank/DDBJ whole genome shotgun (WGS) entry which is preliminary data.</text>
</comment>
<protein>
    <recommendedName>
        <fullName evidence="1">Glycosyl transferase family 1 domain-containing protein</fullName>
    </recommendedName>
</protein>
<sequence length="359" mass="41850">MKKYVFITNQFKTGGVESVFLNIARNTDKEILLFPVHNSKDNYLIDSLPKNVSILQNKYLIKRNIVGLFKTIFIAYKYRKKFQSNDYRVINFSDTLTTLLFSYITSPKTFFSWVHCNPYALTNAKTYRLYWYLLKKCSKIIFISESQRDLFYKMSLSKNLCKENSLVCTNFVDISHIIKLSEEDIRLKNYFFMAARIDFRSKDYITLLKGYSLLPTKIRDKYKMVIAGNGPDIGRLKKMVENMNLTDNVMLIGNQVNPYKYMKHAKLYIHSSISEGFSMAILEALMCGCTVIASDCQVGPSEILLQGKYGYLYRPRDSKMLASKIKEALHNPIYEDEAIKRAEFITEKGKKQLRSFFDD</sequence>
<evidence type="ECO:0000313" key="2">
    <source>
        <dbReference type="EMBL" id="PMB83359.1"/>
    </source>
</evidence>
<accession>A0A2J6NPX2</accession>
<organism evidence="2 3">
    <name type="scientific">Limosilactobacillus pontis</name>
    <dbReference type="NCBI Taxonomy" id="35787"/>
    <lineage>
        <taxon>Bacteria</taxon>
        <taxon>Bacillati</taxon>
        <taxon>Bacillota</taxon>
        <taxon>Bacilli</taxon>
        <taxon>Lactobacillales</taxon>
        <taxon>Lactobacillaceae</taxon>
        <taxon>Limosilactobacillus</taxon>
    </lineage>
</organism>
<dbReference type="CDD" id="cd03811">
    <property type="entry name" value="GT4_GT28_WabH-like"/>
    <property type="match status" value="1"/>
</dbReference>
<dbReference type="Proteomes" id="UP000239920">
    <property type="component" value="Unassembled WGS sequence"/>
</dbReference>
<dbReference type="GO" id="GO:0016757">
    <property type="term" value="F:glycosyltransferase activity"/>
    <property type="evidence" value="ECO:0007669"/>
    <property type="project" value="InterPro"/>
</dbReference>
<gene>
    <name evidence="2" type="ORF">CK797_00770</name>
</gene>
<reference evidence="2 3" key="1">
    <citation type="submission" date="2017-09" db="EMBL/GenBank/DDBJ databases">
        <title>Bacterial strain isolated from the female urinary microbiota.</title>
        <authorList>
            <person name="Thomas-White K."/>
            <person name="Kumar N."/>
            <person name="Forster S."/>
            <person name="Putonti C."/>
            <person name="Lawley T."/>
            <person name="Wolfe A.J."/>
        </authorList>
    </citation>
    <scope>NUCLEOTIDE SEQUENCE [LARGE SCALE GENOMIC DNA]</scope>
    <source>
        <strain evidence="2 3">UMB0683</strain>
    </source>
</reference>
<proteinExistence type="predicted"/>
<dbReference type="Gene3D" id="3.40.50.2000">
    <property type="entry name" value="Glycogen Phosphorylase B"/>
    <property type="match status" value="2"/>
</dbReference>
<name>A0A2J6NPX2_9LACO</name>
<feature type="domain" description="Glycosyl transferase family 1" evidence="1">
    <location>
        <begin position="188"/>
        <end position="342"/>
    </location>
</feature>
<evidence type="ECO:0000313" key="3">
    <source>
        <dbReference type="Proteomes" id="UP000239920"/>
    </source>
</evidence>
<dbReference type="EMBL" id="PNFV01000001">
    <property type="protein sequence ID" value="PMB83359.1"/>
    <property type="molecule type" value="Genomic_DNA"/>
</dbReference>
<dbReference type="AlphaFoldDB" id="A0A2J6NPX2"/>
<dbReference type="InterPro" id="IPR001296">
    <property type="entry name" value="Glyco_trans_1"/>
</dbReference>
<dbReference type="SUPFAM" id="SSF53756">
    <property type="entry name" value="UDP-Glycosyltransferase/glycogen phosphorylase"/>
    <property type="match status" value="1"/>
</dbReference>
<dbReference type="Pfam" id="PF00534">
    <property type="entry name" value="Glycos_transf_1"/>
    <property type="match status" value="1"/>
</dbReference>